<feature type="compositionally biased region" description="Basic and acidic residues" evidence="5">
    <location>
        <begin position="1252"/>
        <end position="1293"/>
    </location>
</feature>
<evidence type="ECO:0000256" key="2">
    <source>
        <dbReference type="ARBA" id="ARBA00022525"/>
    </source>
</evidence>
<dbReference type="InterPro" id="IPR005877">
    <property type="entry name" value="YSIRK_signal_dom"/>
</dbReference>
<feature type="compositionally biased region" description="Basic and acidic residues" evidence="5">
    <location>
        <begin position="1175"/>
        <end position="1216"/>
    </location>
</feature>
<gene>
    <name evidence="7" type="ORF">Q4441_02560</name>
</gene>
<evidence type="ECO:0000256" key="1">
    <source>
        <dbReference type="ARBA" id="ARBA00022512"/>
    </source>
</evidence>
<feature type="compositionally biased region" description="Basic and acidic residues" evidence="5">
    <location>
        <begin position="1098"/>
        <end position="1139"/>
    </location>
</feature>
<feature type="region of interest" description="Disordered" evidence="5">
    <location>
        <begin position="1455"/>
        <end position="1639"/>
    </location>
</feature>
<dbReference type="NCBIfam" id="TIGR01168">
    <property type="entry name" value="YSIRK_signal"/>
    <property type="match status" value="1"/>
</dbReference>
<feature type="compositionally biased region" description="Polar residues" evidence="5">
    <location>
        <begin position="1904"/>
        <end position="1932"/>
    </location>
</feature>
<feature type="compositionally biased region" description="Basic and acidic residues" evidence="5">
    <location>
        <begin position="1329"/>
        <end position="1370"/>
    </location>
</feature>
<feature type="region of interest" description="Disordered" evidence="5">
    <location>
        <begin position="1654"/>
        <end position="1714"/>
    </location>
</feature>
<dbReference type="Gene3D" id="3.10.20.890">
    <property type="match status" value="2"/>
</dbReference>
<dbReference type="Pfam" id="PF00746">
    <property type="entry name" value="Gram_pos_anchor"/>
    <property type="match status" value="1"/>
</dbReference>
<organism evidence="7 8">
    <name type="scientific">Streptococcus oralis</name>
    <dbReference type="NCBI Taxonomy" id="1303"/>
    <lineage>
        <taxon>Bacteria</taxon>
        <taxon>Bacillati</taxon>
        <taxon>Bacillota</taxon>
        <taxon>Bacilli</taxon>
        <taxon>Lactobacillales</taxon>
        <taxon>Streptococcaceae</taxon>
        <taxon>Streptococcus</taxon>
    </lineage>
</organism>
<keyword evidence="3" id="KW-0732">Signal</keyword>
<evidence type="ECO:0000256" key="3">
    <source>
        <dbReference type="ARBA" id="ARBA00022729"/>
    </source>
</evidence>
<feature type="compositionally biased region" description="Basic and acidic residues" evidence="5">
    <location>
        <begin position="159"/>
        <end position="168"/>
    </location>
</feature>
<feature type="compositionally biased region" description="Polar residues" evidence="5">
    <location>
        <begin position="909"/>
        <end position="937"/>
    </location>
</feature>
<feature type="compositionally biased region" description="Basic and acidic residues" evidence="5">
    <location>
        <begin position="1969"/>
        <end position="1980"/>
    </location>
</feature>
<dbReference type="NCBIfam" id="TIGR01167">
    <property type="entry name" value="LPXTG_anchor"/>
    <property type="match status" value="1"/>
</dbReference>
<feature type="compositionally biased region" description="Basic and acidic residues" evidence="5">
    <location>
        <begin position="1807"/>
        <end position="1826"/>
    </location>
</feature>
<accession>A0AAW7W5A9</accession>
<feature type="region of interest" description="Disordered" evidence="5">
    <location>
        <begin position="2222"/>
        <end position="2244"/>
    </location>
</feature>
<feature type="compositionally biased region" description="Polar residues" evidence="5">
    <location>
        <begin position="1680"/>
        <end position="1707"/>
    </location>
</feature>
<feature type="region of interest" description="Disordered" evidence="5">
    <location>
        <begin position="1875"/>
        <end position="1941"/>
    </location>
</feature>
<feature type="compositionally biased region" description="Polar residues" evidence="5">
    <location>
        <begin position="1459"/>
        <end position="1476"/>
    </location>
</feature>
<feature type="compositionally biased region" description="Polar residues" evidence="5">
    <location>
        <begin position="987"/>
        <end position="1014"/>
    </location>
</feature>
<feature type="region of interest" description="Disordered" evidence="5">
    <location>
        <begin position="906"/>
        <end position="942"/>
    </location>
</feature>
<dbReference type="RefSeq" id="WP_303433096.1">
    <property type="nucleotide sequence ID" value="NZ_JAUONO010000012.1"/>
</dbReference>
<feature type="region of interest" description="Disordered" evidence="5">
    <location>
        <begin position="159"/>
        <end position="216"/>
    </location>
</feature>
<dbReference type="EMBL" id="JAUONQ010000001">
    <property type="protein sequence ID" value="MDO6347462.1"/>
    <property type="molecule type" value="Genomic_DNA"/>
</dbReference>
<feature type="region of interest" description="Disordered" evidence="5">
    <location>
        <begin position="1807"/>
        <end position="1863"/>
    </location>
</feature>
<feature type="compositionally biased region" description="Basic and acidic residues" evidence="5">
    <location>
        <begin position="178"/>
        <end position="200"/>
    </location>
</feature>
<feature type="compositionally biased region" description="Basic and acidic residues" evidence="5">
    <location>
        <begin position="1560"/>
        <end position="1601"/>
    </location>
</feature>
<reference evidence="7" key="1">
    <citation type="submission" date="2023-07" db="EMBL/GenBank/DDBJ databases">
        <title>Whole Genome Sequencing of Colonoscopy isolates.</title>
        <authorList>
            <person name="Surve S.V."/>
            <person name="Valls R.A."/>
            <person name="Barrak K.E."/>
            <person name="Gardner T.B."/>
            <person name="O'Toole G.A."/>
        </authorList>
    </citation>
    <scope>NUCLEOTIDE SEQUENCE</scope>
    <source>
        <strain evidence="7">GP0012</strain>
    </source>
</reference>
<feature type="compositionally biased region" description="Polar residues" evidence="5">
    <location>
        <begin position="1525"/>
        <end position="1553"/>
    </location>
</feature>
<dbReference type="PROSITE" id="PS50847">
    <property type="entry name" value="GRAM_POS_ANCHORING"/>
    <property type="match status" value="1"/>
</dbReference>
<feature type="compositionally biased region" description="Polar residues" evidence="5">
    <location>
        <begin position="1602"/>
        <end position="1630"/>
    </location>
</feature>
<dbReference type="Pfam" id="PF04650">
    <property type="entry name" value="YSIRK_signal"/>
    <property type="match status" value="1"/>
</dbReference>
<dbReference type="InterPro" id="IPR011439">
    <property type="entry name" value="DUF1542"/>
</dbReference>
<keyword evidence="4" id="KW-0572">Peptidoglycan-anchor</keyword>
<evidence type="ECO:0000313" key="7">
    <source>
        <dbReference type="EMBL" id="MDO6347462.1"/>
    </source>
</evidence>
<feature type="compositionally biased region" description="Polar residues" evidence="5">
    <location>
        <begin position="201"/>
        <end position="215"/>
    </location>
</feature>
<feature type="compositionally biased region" description="Basic and acidic residues" evidence="5">
    <location>
        <begin position="1654"/>
        <end position="1678"/>
    </location>
</feature>
<feature type="compositionally biased region" description="Polar residues" evidence="5">
    <location>
        <begin position="1305"/>
        <end position="1322"/>
    </location>
</feature>
<keyword evidence="1" id="KW-0134">Cell wall</keyword>
<dbReference type="Proteomes" id="UP001170022">
    <property type="component" value="Unassembled WGS sequence"/>
</dbReference>
<feature type="compositionally biased region" description="Polar residues" evidence="5">
    <location>
        <begin position="1218"/>
        <end position="1245"/>
    </location>
</feature>
<feature type="region of interest" description="Disordered" evidence="5">
    <location>
        <begin position="1969"/>
        <end position="2015"/>
    </location>
</feature>
<feature type="compositionally biased region" description="Basic and acidic residues" evidence="5">
    <location>
        <begin position="1483"/>
        <end position="1524"/>
    </location>
</feature>
<name>A0AAW7W5A9_STROR</name>
<feature type="compositionally biased region" description="Polar residues" evidence="5">
    <location>
        <begin position="1064"/>
        <end position="1091"/>
    </location>
</feature>
<keyword evidence="2" id="KW-0964">Secreted</keyword>
<feature type="compositionally biased region" description="Basic and acidic residues" evidence="5">
    <location>
        <begin position="2319"/>
        <end position="2330"/>
    </location>
</feature>
<evidence type="ECO:0000256" key="5">
    <source>
        <dbReference type="SAM" id="MobiDB-lite"/>
    </source>
</evidence>
<protein>
    <submittedName>
        <fullName evidence="7">DUF1542 domain-containing protein</fullName>
    </submittedName>
</protein>
<feature type="region of interest" description="Disordered" evidence="5">
    <location>
        <begin position="2313"/>
        <end position="2336"/>
    </location>
</feature>
<evidence type="ECO:0000259" key="6">
    <source>
        <dbReference type="PROSITE" id="PS50847"/>
    </source>
</evidence>
<feature type="compositionally biased region" description="Basic and acidic residues" evidence="5">
    <location>
        <begin position="1875"/>
        <end position="1903"/>
    </location>
</feature>
<feature type="compositionally biased region" description="Polar residues" evidence="5">
    <location>
        <begin position="1830"/>
        <end position="1855"/>
    </location>
</feature>
<dbReference type="Pfam" id="PF07564">
    <property type="entry name" value="DUF1542"/>
    <property type="match status" value="21"/>
</dbReference>
<feature type="compositionally biased region" description="Basic and acidic residues" evidence="5">
    <location>
        <begin position="1021"/>
        <end position="1062"/>
    </location>
</feature>
<feature type="region of interest" description="Disordered" evidence="5">
    <location>
        <begin position="974"/>
        <end position="1403"/>
    </location>
</feature>
<feature type="compositionally biased region" description="Polar residues" evidence="5">
    <location>
        <begin position="1140"/>
        <end position="1168"/>
    </location>
</feature>
<feature type="compositionally biased region" description="Polar residues" evidence="5">
    <location>
        <begin position="1981"/>
        <end position="2009"/>
    </location>
</feature>
<feature type="compositionally biased region" description="Polar residues" evidence="5">
    <location>
        <begin position="2222"/>
        <end position="2240"/>
    </location>
</feature>
<dbReference type="InterPro" id="IPR019931">
    <property type="entry name" value="LPXTG_anchor"/>
</dbReference>
<feature type="compositionally biased region" description="Polar residues" evidence="5">
    <location>
        <begin position="1371"/>
        <end position="1397"/>
    </location>
</feature>
<sequence>MKKEIINKNLKKQDKEKVMRFSIRKYSFGAASVAVATLLMFLGNGAVSADQLKISEESVNKVELMQDGEKISTDQSNAKDSQPELDKSLLANYILEVETNITSGVYSTKTEESLANLSTELASAKASLNSALNQEELNRAYQKLVTAVNSKLRNKVVEKKEISEDTTNRQDTVTQKTENVEKETENSEKNTEPSQDDKTESTVLRKSSSVDSNTGFRAAVNEDPKVDFTFSIPSEKKIYIYNEENFTLEIPVYSESGKIRYATIKKGSRQKFNNVPDTENDLDIEYGFTATVINRAENPTLTTPATKKNPAKIVIKGRPNDVLKNNSGYTKREDQNLNIGTRYLQVVDDKGRENLKKGQDMSDPAYFYLVLKSQSKKYALRAQPADELITVSSLTNPTAEDREKIKNGIQIEYSTANEDARLVNKRGTLVENPDEIIQSIDVVGNNIVVTFTDGSTRTRPVGEVLRENIPPTVQVPYSNEQNRTIYVYSSEETDLTFTAKDESKIKDMKLRGAGDSTEGNLDAFGYTVGKITESALTSGEGSVSDDKKSASIKMTGITNAKPGQKWTSIIVANDYNNGESAPYNGRIEETTNVAERQKTAGYVEFVVKNQTSKYDIQAPENKVSVVDPNNITTEEFEKIKEKVKIEYSQTNDDANLISKSGKIVENQEARIDTIAKDLNGNLVVTYKDGSIDTRSLSEFITLNKQPAIDAINDAAESKIVEINSNLLATAEEKAEAIAKVNADKEKALTAIGDVNIRTKEALDFAKGEGLLAISKDNPITIKKAAAKAAIDDALKSKEAAIDLRTDLTDEEKAAAKADAKAKADEAKKNIDNATTNATVESAKTSGIIDIESVNPQAGQKKNEAKTSIEQALKTKEAAIDSRTDLTDEEKAVAKADAKAKADEAKKNIDNATTNSEVDQAKTAGTTEVNSVNPTAQSKPAAKQAIDDALKTKEASIDSRTDLTDEEKAIAKADAKAKADTAKQAIDNATTNSEVDQAKNDGTTEVNSVNPTAQSKPAAKQAIDDALKAKESAIDSRTDLTDEEKAAAKADAKAKADETKKNIDVATTNSEVDQAKTDGTTSIASVSPTAQSKPAAKQSIDDALKAKEAAIDSRTDLTDEEKAAAKADAKAKADEAKKNIDNATSDEAVSQAKTAGTTEVNGVNPTAQSKPAAKQAIDDALKTKEASIDSRTDLTDEEKAVAKADAKAKSDEAKKNIDAATTNAEVNQAKSTGTTEVNGVNPTAQSKPAAKQAIDDALKAKEAEIDSRTDLTDEEKAAAKDDAKTKADEAKKNIDAATTDAEVDQAKSTGTTGVNAVNPTAQSKPAAKQAIEDALKTKEAAIDSRTDLTDEEKTVAKADAKAKADEAKKNIDTATTNAEVEQAKSTGTTEVNSVNPQAVSKPAAKQAIDDALKAKEATIDSRTDLTDEEKAAAKADAKAKAYEVKKNIDTATTDAEVDQAKSTGTTEVNSVNPTAQSKPAAKQAIDDALKTKEAAIDSRTDLTDEEKAVAKADAKAKADEAKKNIDTATTDEAVSQSKTAGTTEVNSVNPTAQSKPAAKQAIDDALKAKETEIDSRTDLTDEEKTAAKADAKAKSDEAKRNIDNATTDEAVSQSKTAGTTEVNSVNPTAQSKPAAKQAIDDALKTKEAVIDSRTDLTDEEKAAAKADAKAKADEAKKNIDAATTNAEVDQAKSTGTTEVNGVSPTAQSKPAAKQAIDDALKAKEAAIDSRTDLTDEEKAVAKADAKAKSDKAKKNIDNATTDEAVSQAKTDGINSIASVNPTAQSKPAAKQAIDDALKAKEAAIDSRTDLTDEEKAAAKADEAKKNIDAATTNSEVDQAKNDGTTEVNSVNPTAQSKPAAKQAIDDALKAKEAVIDSRTDLTDEEKAVAKADAKAKSDEAKKNIDNATTDEAVSQSKTAGTTEVNSVNPTAQSKPAAKQAIDDALKAKETEIDSRTDLTDEEKAVAKADAKAKADEAKKNIDNATTDEAVSQAKTAGTTEVNSVNPTAQSKPAAKQAIDDALNAKEAAIDSRTDLTDEEKAVAKADAKAKADEAKKNIDAATTDAEVNQAKSTGTTEVNAVNPIAQSKPVAKQAIEEALKAKEAEIDSRTDLTDEEKAAAKADAKAKADKAKKNIDNATTDEAVSQAKTDGINSIASVNPTAQSKPVAKQAIDDALKAKEAEIDSRTDLTDEEKAVAKADAKAKADEAKKNIDAATTDEAVSQAKTAGTTEVNGVNPTAQSKPAAKQAIDDALKAKESAIDSRTDLTDEEKAAAKADANAKADTAKQAIDAATTNVEVDQAKTDGITSIASVNPTAQSKPEAKKAVEDTLKTKKLPNTGTAESLSTMVVAATSAILGLALLSHRRKEDDEV</sequence>
<evidence type="ECO:0000313" key="8">
    <source>
        <dbReference type="Proteomes" id="UP001170022"/>
    </source>
</evidence>
<comment type="caution">
    <text evidence="7">The sequence shown here is derived from an EMBL/GenBank/DDBJ whole genome shotgun (WGS) entry which is preliminary data.</text>
</comment>
<evidence type="ECO:0000256" key="4">
    <source>
        <dbReference type="ARBA" id="ARBA00023088"/>
    </source>
</evidence>
<proteinExistence type="predicted"/>
<feature type="domain" description="Gram-positive cocci surface proteins LPxTG" evidence="6">
    <location>
        <begin position="2334"/>
        <end position="2370"/>
    </location>
</feature>